<evidence type="ECO:0000256" key="1">
    <source>
        <dbReference type="ARBA" id="ARBA00004651"/>
    </source>
</evidence>
<organism evidence="8 9">
    <name type="scientific">Faecalicatena faecalis</name>
    <dbReference type="NCBI Taxonomy" id="2726362"/>
    <lineage>
        <taxon>Bacteria</taxon>
        <taxon>Bacillati</taxon>
        <taxon>Bacillota</taxon>
        <taxon>Clostridia</taxon>
        <taxon>Lachnospirales</taxon>
        <taxon>Lachnospiraceae</taxon>
        <taxon>Faecalicatena</taxon>
    </lineage>
</organism>
<feature type="transmembrane region" description="Helical" evidence="6">
    <location>
        <begin position="17"/>
        <end position="40"/>
    </location>
</feature>
<evidence type="ECO:0000313" key="9">
    <source>
        <dbReference type="Proteomes" id="UP000723714"/>
    </source>
</evidence>
<evidence type="ECO:0000256" key="2">
    <source>
        <dbReference type="ARBA" id="ARBA00022475"/>
    </source>
</evidence>
<dbReference type="Proteomes" id="UP000723714">
    <property type="component" value="Unassembled WGS sequence"/>
</dbReference>
<feature type="transmembrane region" description="Helical" evidence="6">
    <location>
        <begin position="535"/>
        <end position="560"/>
    </location>
</feature>
<feature type="transmembrane region" description="Helical" evidence="6">
    <location>
        <begin position="60"/>
        <end position="80"/>
    </location>
</feature>
<sequence>MLFKIIIKNFKYNLKNYILFFISEMMAITMLFTFLALKYSLLAGIEDSTTRYIFTMQFKIAAAIIIVISIFVMVFSMKYYMKVRVRDYGMFLTLGMKRGMVFKMLLLESGTGIFMSIIGGLILGNGVLFGCQKLLVRIDPAYKIHMRVPFSIYRNTMLLSIVIMLGALLSVMIIIGEKNASDLAEDKQKKEIRPKGKWFLFVLVGMGLCAYGIYAFKVDVAKGAYRAIIIWSVSIFLLLYFGLGMILELLKKNERLYFRNILHLNQLYHQYSSNYLIMFSLALIHFMAIGYLAGQIAETLPLQPDTAGYPYDAVWCAAKKDEGYIRDFEAKYDAQISQYPMFSVVGRNMVQHIGISESAYEEITGETADLKGDQILYVDQYMKYLDRESKSRILDMADIIHIGRYRGELSKASMAGAIYEKGTFHKSNITELIVRPVVGKYSLDGWHTNVLVFSDSYFEEQWRKISKIEDEQNLLVLMHIPKSMRKDAAADLKKYEDKEGIKNEVENIETSNLYFTDDFLDGLKMQNAFNFASRAIILMALVFSCLFLIGLKGFSAMAFYRRQDEFFYCMGMKRSSRRRTVKKEIYNGIKVPLLFGGGMGLVYQGCYGWIFEPAKYGDYTFWKAWGLVFAAYLLVIAVGTGLISQYLVRKIEEETKHERY</sequence>
<dbReference type="InterPro" id="IPR052536">
    <property type="entry name" value="ABC-4_Integral_Memb_Prot"/>
</dbReference>
<keyword evidence="4 6" id="KW-1133">Transmembrane helix</keyword>
<dbReference type="PANTHER" id="PTHR46795:SF3">
    <property type="entry name" value="ABC TRANSPORTER PERMEASE"/>
    <property type="match status" value="1"/>
</dbReference>
<dbReference type="EMBL" id="JABACJ020000001">
    <property type="protein sequence ID" value="MBU3874289.1"/>
    <property type="molecule type" value="Genomic_DNA"/>
</dbReference>
<dbReference type="InterPro" id="IPR003838">
    <property type="entry name" value="ABC3_permease_C"/>
</dbReference>
<comment type="subcellular location">
    <subcellularLocation>
        <location evidence="1">Cell membrane</location>
        <topology evidence="1">Multi-pass membrane protein</topology>
    </subcellularLocation>
</comment>
<comment type="caution">
    <text evidence="8">The sequence shown here is derived from an EMBL/GenBank/DDBJ whole genome shotgun (WGS) entry which is preliminary data.</text>
</comment>
<evidence type="ECO:0000313" key="8">
    <source>
        <dbReference type="EMBL" id="MBU3874289.1"/>
    </source>
</evidence>
<dbReference type="Pfam" id="PF02687">
    <property type="entry name" value="FtsX"/>
    <property type="match status" value="1"/>
</dbReference>
<dbReference type="RefSeq" id="WP_216238361.1">
    <property type="nucleotide sequence ID" value="NZ_JABACJ020000001.1"/>
</dbReference>
<feature type="transmembrane region" description="Helical" evidence="6">
    <location>
        <begin position="157"/>
        <end position="177"/>
    </location>
</feature>
<feature type="transmembrane region" description="Helical" evidence="6">
    <location>
        <begin position="271"/>
        <end position="293"/>
    </location>
</feature>
<evidence type="ECO:0000256" key="6">
    <source>
        <dbReference type="SAM" id="Phobius"/>
    </source>
</evidence>
<keyword evidence="3 6" id="KW-0812">Transmembrane</keyword>
<feature type="transmembrane region" description="Helical" evidence="6">
    <location>
        <begin position="585"/>
        <end position="604"/>
    </location>
</feature>
<feature type="transmembrane region" description="Helical" evidence="6">
    <location>
        <begin position="228"/>
        <end position="250"/>
    </location>
</feature>
<keyword evidence="2" id="KW-1003">Cell membrane</keyword>
<feature type="transmembrane region" description="Helical" evidence="6">
    <location>
        <begin position="101"/>
        <end position="123"/>
    </location>
</feature>
<feature type="domain" description="ABC3 transporter permease C-terminal" evidence="7">
    <location>
        <begin position="60"/>
        <end position="173"/>
    </location>
</feature>
<evidence type="ECO:0000256" key="3">
    <source>
        <dbReference type="ARBA" id="ARBA00022692"/>
    </source>
</evidence>
<evidence type="ECO:0000256" key="5">
    <source>
        <dbReference type="ARBA" id="ARBA00023136"/>
    </source>
</evidence>
<keyword evidence="5 6" id="KW-0472">Membrane</keyword>
<evidence type="ECO:0000259" key="7">
    <source>
        <dbReference type="Pfam" id="PF02687"/>
    </source>
</evidence>
<gene>
    <name evidence="8" type="ORF">HGO97_000450</name>
</gene>
<name>A0ABS6CYE1_9FIRM</name>
<feature type="transmembrane region" description="Helical" evidence="6">
    <location>
        <begin position="624"/>
        <end position="648"/>
    </location>
</feature>
<feature type="transmembrane region" description="Helical" evidence="6">
    <location>
        <begin position="198"/>
        <end position="216"/>
    </location>
</feature>
<accession>A0ABS6CYE1</accession>
<protein>
    <submittedName>
        <fullName evidence="8">ABC transporter permease</fullName>
    </submittedName>
</protein>
<dbReference type="PANTHER" id="PTHR46795">
    <property type="entry name" value="ABC TRANSPORTER PERMEASE-RELATED-RELATED"/>
    <property type="match status" value="1"/>
</dbReference>
<evidence type="ECO:0000256" key="4">
    <source>
        <dbReference type="ARBA" id="ARBA00022989"/>
    </source>
</evidence>
<proteinExistence type="predicted"/>
<reference evidence="8 9" key="1">
    <citation type="submission" date="2021-06" db="EMBL/GenBank/DDBJ databases">
        <title>Faecalicatena sp. nov. isolated from porcine feces.</title>
        <authorList>
            <person name="Oh B.S."/>
            <person name="Lee J.H."/>
        </authorList>
    </citation>
    <scope>NUCLEOTIDE SEQUENCE [LARGE SCALE GENOMIC DNA]</scope>
    <source>
        <strain evidence="8 9">AGMB00832</strain>
    </source>
</reference>
<keyword evidence="9" id="KW-1185">Reference proteome</keyword>